<dbReference type="EMBL" id="CP019478">
    <property type="protein sequence ID" value="UQC86535.1"/>
    <property type="molecule type" value="Genomic_DNA"/>
</dbReference>
<keyword evidence="1" id="KW-1133">Transmembrane helix</keyword>
<keyword evidence="3" id="KW-1185">Reference proteome</keyword>
<sequence length="409" mass="46431">MVTSTEQWFWQNGQVVCLKIAGPRKRRWQRVVFSITLEASLPAVFRRLTGSKDDTVELGIKSDGRQYRQSVGQLSSVDEKCAELKKRFEEGPLAESCGGRSRDLDINGLGIELYHLPASAAGPLPTQTPKLMTPAGLMGIAHCQEVWPSSRQKYVLEIGKYGCTVKRMPQARLQLASRRRTQRDSELPPEFGRKTVIRGKRGRVRWCLVRERFIVALRWGLCKMKFDLEGWIRCSKQVGSWEKTAICIYRVATMKVPETTELKVIVERKPTLYPIIEVHEMTPTGRYIKMLTAPGETNAAEEQAHSAALESVTRNAMQLGEVRLGGCSLAHWGRKDDESGSFFFVWHIRSTALAIAVVNEVVVVVVVSMRRGRWLSGRPHPAVQWWSPPENPRPEWVELPWEEKAEKNV</sequence>
<name>A0A9Q8T046_9PEZI</name>
<dbReference type="Proteomes" id="UP000830671">
    <property type="component" value="Chromosome 6"/>
</dbReference>
<accession>A0A9Q8T046</accession>
<evidence type="ECO:0000313" key="3">
    <source>
        <dbReference type="Proteomes" id="UP000830671"/>
    </source>
</evidence>
<feature type="transmembrane region" description="Helical" evidence="1">
    <location>
        <begin position="344"/>
        <end position="368"/>
    </location>
</feature>
<dbReference type="AlphaFoldDB" id="A0A9Q8T046"/>
<evidence type="ECO:0000313" key="2">
    <source>
        <dbReference type="EMBL" id="UQC86535.1"/>
    </source>
</evidence>
<keyword evidence="1" id="KW-0812">Transmembrane</keyword>
<dbReference type="KEGG" id="clup:CLUP02_12037"/>
<dbReference type="RefSeq" id="XP_049148146.1">
    <property type="nucleotide sequence ID" value="XM_049291001.1"/>
</dbReference>
<proteinExistence type="predicted"/>
<gene>
    <name evidence="2" type="ORF">CLUP02_12037</name>
</gene>
<protein>
    <submittedName>
        <fullName evidence="2">Uncharacterized protein</fullName>
    </submittedName>
</protein>
<evidence type="ECO:0000256" key="1">
    <source>
        <dbReference type="SAM" id="Phobius"/>
    </source>
</evidence>
<reference evidence="2" key="1">
    <citation type="journal article" date="2021" name="Mol. Plant Microbe Interact.">
        <title>Complete Genome Sequence of the Plant-Pathogenic Fungus Colletotrichum lupini.</title>
        <authorList>
            <person name="Baroncelli R."/>
            <person name="Pensec F."/>
            <person name="Da Lio D."/>
            <person name="Boufleur T."/>
            <person name="Vicente I."/>
            <person name="Sarrocco S."/>
            <person name="Picot A."/>
            <person name="Baraldi E."/>
            <person name="Sukno S."/>
            <person name="Thon M."/>
            <person name="Le Floch G."/>
        </authorList>
    </citation>
    <scope>NUCLEOTIDE SEQUENCE</scope>
    <source>
        <strain evidence="2">IMI 504893</strain>
    </source>
</reference>
<keyword evidence="1" id="KW-0472">Membrane</keyword>
<organism evidence="2 3">
    <name type="scientific">Colletotrichum lupini</name>
    <dbReference type="NCBI Taxonomy" id="145971"/>
    <lineage>
        <taxon>Eukaryota</taxon>
        <taxon>Fungi</taxon>
        <taxon>Dikarya</taxon>
        <taxon>Ascomycota</taxon>
        <taxon>Pezizomycotina</taxon>
        <taxon>Sordariomycetes</taxon>
        <taxon>Hypocreomycetidae</taxon>
        <taxon>Glomerellales</taxon>
        <taxon>Glomerellaceae</taxon>
        <taxon>Colletotrichum</taxon>
        <taxon>Colletotrichum acutatum species complex</taxon>
    </lineage>
</organism>
<dbReference type="GeneID" id="73346011"/>